<evidence type="ECO:0000256" key="12">
    <source>
        <dbReference type="ARBA" id="ARBA00023102"/>
    </source>
</evidence>
<evidence type="ECO:0000313" key="14">
    <source>
        <dbReference type="EMBL" id="RRQ51877.1"/>
    </source>
</evidence>
<sequence>MRDTLIRLANTIAQRADAAPDSSYVASLFAKGRGKIAQKVGEEATETIIAALSGNAQEVTAEAADLIFHLMILLRDAGVTMDDVLAELDRREGVSGLVEKAART</sequence>
<dbReference type="AlphaFoldDB" id="A0A426RS81"/>
<dbReference type="NCBIfam" id="TIGR03188">
    <property type="entry name" value="histidine_hisI"/>
    <property type="match status" value="1"/>
</dbReference>
<evidence type="ECO:0000256" key="13">
    <source>
        <dbReference type="HAMAP-Rule" id="MF_01020"/>
    </source>
</evidence>
<organism evidence="14 15">
    <name type="scientific">Sphingorhabdus wooponensis</name>
    <dbReference type="NCBI Taxonomy" id="940136"/>
    <lineage>
        <taxon>Bacteria</taxon>
        <taxon>Pseudomonadati</taxon>
        <taxon>Pseudomonadota</taxon>
        <taxon>Alphaproteobacteria</taxon>
        <taxon>Sphingomonadales</taxon>
        <taxon>Sphingomonadaceae</taxon>
        <taxon>Sphingorhabdus</taxon>
    </lineage>
</organism>
<evidence type="ECO:0000256" key="9">
    <source>
        <dbReference type="ARBA" id="ARBA00022741"/>
    </source>
</evidence>
<keyword evidence="9 13" id="KW-0547">Nucleotide-binding</keyword>
<keyword evidence="12 13" id="KW-0368">Histidine biosynthesis</keyword>
<dbReference type="SUPFAM" id="SSF101386">
    <property type="entry name" value="all-alpha NTP pyrophosphatases"/>
    <property type="match status" value="1"/>
</dbReference>
<dbReference type="FunFam" id="1.10.287.1080:FF:000002">
    <property type="entry name" value="Histidine biosynthesis bifunctional protein HisIE"/>
    <property type="match status" value="1"/>
</dbReference>
<dbReference type="Gene3D" id="1.10.287.1080">
    <property type="entry name" value="MazG-like"/>
    <property type="match status" value="1"/>
</dbReference>
<dbReference type="UniPathway" id="UPA00031">
    <property type="reaction ID" value="UER00007"/>
</dbReference>
<dbReference type="GO" id="GO:0000105">
    <property type="term" value="P:L-histidine biosynthetic process"/>
    <property type="evidence" value="ECO:0007669"/>
    <property type="project" value="UniProtKB-UniRule"/>
</dbReference>
<keyword evidence="8 13" id="KW-0028">Amino-acid biosynthesis</keyword>
<proteinExistence type="inferred from homology"/>
<comment type="catalytic activity">
    <reaction evidence="1 13">
        <text>1-(5-phospho-beta-D-ribosyl)-ATP + H2O = 1-(5-phospho-beta-D-ribosyl)-5'-AMP + diphosphate + H(+)</text>
        <dbReference type="Rhea" id="RHEA:22828"/>
        <dbReference type="ChEBI" id="CHEBI:15377"/>
        <dbReference type="ChEBI" id="CHEBI:15378"/>
        <dbReference type="ChEBI" id="CHEBI:33019"/>
        <dbReference type="ChEBI" id="CHEBI:59457"/>
        <dbReference type="ChEBI" id="CHEBI:73183"/>
        <dbReference type="EC" id="3.6.1.31"/>
    </reaction>
</comment>
<reference evidence="14 15" key="1">
    <citation type="submission" date="2018-12" db="EMBL/GenBank/DDBJ databases">
        <authorList>
            <person name="Kim S.-J."/>
            <person name="Jung G.-Y."/>
        </authorList>
    </citation>
    <scope>NUCLEOTIDE SEQUENCE [LARGE SCALE GENOMIC DNA]</scope>
    <source>
        <strain evidence="14 15">03SU3-P</strain>
    </source>
</reference>
<dbReference type="NCBIfam" id="NF001611">
    <property type="entry name" value="PRK00400.1-3"/>
    <property type="match status" value="1"/>
</dbReference>
<evidence type="ECO:0000256" key="4">
    <source>
        <dbReference type="ARBA" id="ARBA00009392"/>
    </source>
</evidence>
<comment type="subcellular location">
    <subcellularLocation>
        <location evidence="2 13">Cytoplasm</location>
    </subcellularLocation>
</comment>
<dbReference type="NCBIfam" id="NF001613">
    <property type="entry name" value="PRK00400.1-5"/>
    <property type="match status" value="1"/>
</dbReference>
<dbReference type="OrthoDB" id="9814738at2"/>
<name>A0A426RS81_9SPHN</name>
<evidence type="ECO:0000256" key="6">
    <source>
        <dbReference type="ARBA" id="ARBA00013336"/>
    </source>
</evidence>
<dbReference type="Pfam" id="PF01503">
    <property type="entry name" value="PRA-PH"/>
    <property type="match status" value="1"/>
</dbReference>
<evidence type="ECO:0000256" key="1">
    <source>
        <dbReference type="ARBA" id="ARBA00001460"/>
    </source>
</evidence>
<dbReference type="PANTHER" id="PTHR42945">
    <property type="entry name" value="HISTIDINE BIOSYNTHESIS BIFUNCTIONAL PROTEIN"/>
    <property type="match status" value="1"/>
</dbReference>
<dbReference type="EC" id="3.6.1.31" evidence="5 13"/>
<keyword evidence="11 13" id="KW-0067">ATP-binding</keyword>
<evidence type="ECO:0000256" key="2">
    <source>
        <dbReference type="ARBA" id="ARBA00004496"/>
    </source>
</evidence>
<evidence type="ECO:0000256" key="5">
    <source>
        <dbReference type="ARBA" id="ARBA00012414"/>
    </source>
</evidence>
<dbReference type="RefSeq" id="WP_125229893.1">
    <property type="nucleotide sequence ID" value="NZ_RWJI01000001.1"/>
</dbReference>
<dbReference type="HAMAP" id="MF_01020">
    <property type="entry name" value="HisE"/>
    <property type="match status" value="1"/>
</dbReference>
<dbReference type="InterPro" id="IPR021130">
    <property type="entry name" value="PRib-ATP_PPHydrolase-like"/>
</dbReference>
<gene>
    <name evidence="13" type="primary">hisE</name>
    <name evidence="14" type="ORF">D7D48_03080</name>
</gene>
<dbReference type="InterPro" id="IPR008179">
    <property type="entry name" value="HisE"/>
</dbReference>
<dbReference type="PANTHER" id="PTHR42945:SF9">
    <property type="entry name" value="HISTIDINE BIOSYNTHESIS BIFUNCTIONAL PROTEIN HISIE"/>
    <property type="match status" value="1"/>
</dbReference>
<dbReference type="GO" id="GO:0005737">
    <property type="term" value="C:cytoplasm"/>
    <property type="evidence" value="ECO:0007669"/>
    <property type="project" value="UniProtKB-SubCell"/>
</dbReference>
<accession>A0A426RS81</accession>
<evidence type="ECO:0000256" key="7">
    <source>
        <dbReference type="ARBA" id="ARBA00022490"/>
    </source>
</evidence>
<comment type="caution">
    <text evidence="14">The sequence shown here is derived from an EMBL/GenBank/DDBJ whole genome shotgun (WGS) entry which is preliminary data.</text>
</comment>
<protein>
    <recommendedName>
        <fullName evidence="6 13">Phosphoribosyl-ATP pyrophosphatase</fullName>
        <shortName evidence="13">PRA-PH</shortName>
        <ecNumber evidence="5 13">3.6.1.31</ecNumber>
    </recommendedName>
</protein>
<comment type="similarity">
    <text evidence="4 13">Belongs to the PRA-PH family.</text>
</comment>
<comment type="pathway">
    <text evidence="3 13">Amino-acid biosynthesis; L-histidine biosynthesis; L-histidine from 5-phospho-alpha-D-ribose 1-diphosphate: step 2/9.</text>
</comment>
<evidence type="ECO:0000256" key="11">
    <source>
        <dbReference type="ARBA" id="ARBA00022840"/>
    </source>
</evidence>
<keyword evidence="10 13" id="KW-0378">Hydrolase</keyword>
<keyword evidence="15" id="KW-1185">Reference proteome</keyword>
<dbReference type="Proteomes" id="UP000268553">
    <property type="component" value="Unassembled WGS sequence"/>
</dbReference>
<dbReference type="GO" id="GO:0005524">
    <property type="term" value="F:ATP binding"/>
    <property type="evidence" value="ECO:0007669"/>
    <property type="project" value="UniProtKB-KW"/>
</dbReference>
<evidence type="ECO:0000256" key="3">
    <source>
        <dbReference type="ARBA" id="ARBA00005204"/>
    </source>
</evidence>
<dbReference type="GO" id="GO:0004636">
    <property type="term" value="F:phosphoribosyl-ATP diphosphatase activity"/>
    <property type="evidence" value="ECO:0007669"/>
    <property type="project" value="UniProtKB-UniRule"/>
</dbReference>
<dbReference type="EMBL" id="RWJI01000001">
    <property type="protein sequence ID" value="RRQ51877.1"/>
    <property type="molecule type" value="Genomic_DNA"/>
</dbReference>
<evidence type="ECO:0000256" key="8">
    <source>
        <dbReference type="ARBA" id="ARBA00022605"/>
    </source>
</evidence>
<evidence type="ECO:0000256" key="10">
    <source>
        <dbReference type="ARBA" id="ARBA00022801"/>
    </source>
</evidence>
<keyword evidence="7 13" id="KW-0963">Cytoplasm</keyword>
<dbReference type="CDD" id="cd11534">
    <property type="entry name" value="NTP-PPase_HisIE_like"/>
    <property type="match status" value="1"/>
</dbReference>
<evidence type="ECO:0000313" key="15">
    <source>
        <dbReference type="Proteomes" id="UP000268553"/>
    </source>
</evidence>